<evidence type="ECO:0000256" key="1">
    <source>
        <dbReference type="ARBA" id="ARBA00022679"/>
    </source>
</evidence>
<evidence type="ECO:0000259" key="2">
    <source>
        <dbReference type="Pfam" id="PF13649"/>
    </source>
</evidence>
<keyword evidence="3" id="KW-0489">Methyltransferase</keyword>
<dbReference type="CDD" id="cd02440">
    <property type="entry name" value="AdoMet_MTases"/>
    <property type="match status" value="1"/>
</dbReference>
<keyword evidence="1" id="KW-0808">Transferase</keyword>
<evidence type="ECO:0000313" key="3">
    <source>
        <dbReference type="EMBL" id="HIV62833.1"/>
    </source>
</evidence>
<dbReference type="EMBL" id="DXIE01000048">
    <property type="protein sequence ID" value="HIV62833.1"/>
    <property type="molecule type" value="Genomic_DNA"/>
</dbReference>
<gene>
    <name evidence="3" type="ORF">H9746_08350</name>
</gene>
<dbReference type="SUPFAM" id="SSF53335">
    <property type="entry name" value="S-adenosyl-L-methionine-dependent methyltransferases"/>
    <property type="match status" value="1"/>
</dbReference>
<comment type="caution">
    <text evidence="3">The sequence shown here is derived from an EMBL/GenBank/DDBJ whole genome shotgun (WGS) entry which is preliminary data.</text>
</comment>
<dbReference type="Proteomes" id="UP000886808">
    <property type="component" value="Unassembled WGS sequence"/>
</dbReference>
<sequence>MDSYRFLSSYYDRFTDDVGYEKWADFFEKIFEREGLKPHLVVDLACGTGTLTAEMTKRGYEMIGVDASAEMLMQAMNQTIDLNPRPIFLNQRMENLDLFGTVDACLCCLDSVNYVTDEDALKTAFEKVHLFLEPNGIFIFDVNTKNKFDYMNGQCYVREDEDVFCVWQVSFDGDICEYNFDIFEKSDTKWTRLEEQHLEKYYSSEKLCKMLSDAGFIDIKIYAELSFEPINQNENRIFISARKRKLTNE</sequence>
<dbReference type="Gene3D" id="3.40.50.150">
    <property type="entry name" value="Vaccinia Virus protein VP39"/>
    <property type="match status" value="1"/>
</dbReference>
<organism evidence="3 4">
    <name type="scientific">Candidatus Butyricicoccus avistercoris</name>
    <dbReference type="NCBI Taxonomy" id="2838518"/>
    <lineage>
        <taxon>Bacteria</taxon>
        <taxon>Bacillati</taxon>
        <taxon>Bacillota</taxon>
        <taxon>Clostridia</taxon>
        <taxon>Eubacteriales</taxon>
        <taxon>Butyricicoccaceae</taxon>
        <taxon>Butyricicoccus</taxon>
    </lineage>
</organism>
<feature type="domain" description="Methyltransferase" evidence="2">
    <location>
        <begin position="41"/>
        <end position="136"/>
    </location>
</feature>
<protein>
    <submittedName>
        <fullName evidence="3">Class I SAM-dependent methyltransferase</fullName>
    </submittedName>
</protein>
<reference evidence="3" key="2">
    <citation type="submission" date="2021-04" db="EMBL/GenBank/DDBJ databases">
        <authorList>
            <person name="Gilroy R."/>
        </authorList>
    </citation>
    <scope>NUCLEOTIDE SEQUENCE</scope>
    <source>
        <strain evidence="3">CHK193-4272</strain>
    </source>
</reference>
<dbReference type="PANTHER" id="PTHR43861">
    <property type="entry name" value="TRANS-ACONITATE 2-METHYLTRANSFERASE-RELATED"/>
    <property type="match status" value="1"/>
</dbReference>
<dbReference type="Pfam" id="PF13649">
    <property type="entry name" value="Methyltransf_25"/>
    <property type="match status" value="1"/>
</dbReference>
<proteinExistence type="predicted"/>
<dbReference type="GO" id="GO:0008168">
    <property type="term" value="F:methyltransferase activity"/>
    <property type="evidence" value="ECO:0007669"/>
    <property type="project" value="UniProtKB-KW"/>
</dbReference>
<reference evidence="3" key="1">
    <citation type="journal article" date="2021" name="PeerJ">
        <title>Extensive microbial diversity within the chicken gut microbiome revealed by metagenomics and culture.</title>
        <authorList>
            <person name="Gilroy R."/>
            <person name="Ravi A."/>
            <person name="Getino M."/>
            <person name="Pursley I."/>
            <person name="Horton D.L."/>
            <person name="Alikhan N.F."/>
            <person name="Baker D."/>
            <person name="Gharbi K."/>
            <person name="Hall N."/>
            <person name="Watson M."/>
            <person name="Adriaenssens E.M."/>
            <person name="Foster-Nyarko E."/>
            <person name="Jarju S."/>
            <person name="Secka A."/>
            <person name="Antonio M."/>
            <person name="Oren A."/>
            <person name="Chaudhuri R.R."/>
            <person name="La Ragione R."/>
            <person name="Hildebrand F."/>
            <person name="Pallen M.J."/>
        </authorList>
    </citation>
    <scope>NUCLEOTIDE SEQUENCE</scope>
    <source>
        <strain evidence="3">CHK193-4272</strain>
    </source>
</reference>
<dbReference type="AlphaFoldDB" id="A0A9D1TIG5"/>
<evidence type="ECO:0000313" key="4">
    <source>
        <dbReference type="Proteomes" id="UP000886808"/>
    </source>
</evidence>
<dbReference type="InterPro" id="IPR041698">
    <property type="entry name" value="Methyltransf_25"/>
</dbReference>
<dbReference type="GO" id="GO:0032259">
    <property type="term" value="P:methylation"/>
    <property type="evidence" value="ECO:0007669"/>
    <property type="project" value="UniProtKB-KW"/>
</dbReference>
<dbReference type="Gene3D" id="2.20.25.110">
    <property type="entry name" value="S-adenosyl-L-methionine-dependent methyltransferases"/>
    <property type="match status" value="1"/>
</dbReference>
<name>A0A9D1TIG5_9FIRM</name>
<accession>A0A9D1TIG5</accession>
<dbReference type="InterPro" id="IPR029063">
    <property type="entry name" value="SAM-dependent_MTases_sf"/>
</dbReference>